<dbReference type="Proteomes" id="UP001230005">
    <property type="component" value="Unassembled WGS sequence"/>
</dbReference>
<sequence>MFIMLLAAISSSFLYIYRKFSPHSRPPFTTVKKNERHLLPTDERKVYDYLTNEGYYVSCRFKYGNVVIPLALIPFRYAIYPKGNLLKCLVIQFYLSMMGWKVIFIPAKNKETETTGAFDEELKKIVLMLEKVVVSNKGQGA</sequence>
<accession>A0ABT9ZZT9</accession>
<evidence type="ECO:0000313" key="1">
    <source>
        <dbReference type="EMBL" id="MDQ0256475.1"/>
    </source>
</evidence>
<organism evidence="1 2">
    <name type="scientific">Evansella vedderi</name>
    <dbReference type="NCBI Taxonomy" id="38282"/>
    <lineage>
        <taxon>Bacteria</taxon>
        <taxon>Bacillati</taxon>
        <taxon>Bacillota</taxon>
        <taxon>Bacilli</taxon>
        <taxon>Bacillales</taxon>
        <taxon>Bacillaceae</taxon>
        <taxon>Evansella</taxon>
    </lineage>
</organism>
<dbReference type="EMBL" id="JAUSUG010000017">
    <property type="protein sequence ID" value="MDQ0256475.1"/>
    <property type="molecule type" value="Genomic_DNA"/>
</dbReference>
<dbReference type="RefSeq" id="WP_307328658.1">
    <property type="nucleotide sequence ID" value="NZ_JAUSUG010000017.1"/>
</dbReference>
<reference evidence="1 2" key="1">
    <citation type="submission" date="2023-07" db="EMBL/GenBank/DDBJ databases">
        <title>Genomic Encyclopedia of Type Strains, Phase IV (KMG-IV): sequencing the most valuable type-strain genomes for metagenomic binning, comparative biology and taxonomic classification.</title>
        <authorList>
            <person name="Goeker M."/>
        </authorList>
    </citation>
    <scope>NUCLEOTIDE SEQUENCE [LARGE SCALE GENOMIC DNA]</scope>
    <source>
        <strain evidence="1 2">DSM 9768</strain>
    </source>
</reference>
<proteinExistence type="predicted"/>
<gene>
    <name evidence="1" type="ORF">J2S74_003895</name>
</gene>
<protein>
    <recommendedName>
        <fullName evidence="3">YcxB-like protein domain-containing protein</fullName>
    </recommendedName>
</protein>
<keyword evidence="2" id="KW-1185">Reference proteome</keyword>
<evidence type="ECO:0008006" key="3">
    <source>
        <dbReference type="Google" id="ProtNLM"/>
    </source>
</evidence>
<comment type="caution">
    <text evidence="1">The sequence shown here is derived from an EMBL/GenBank/DDBJ whole genome shotgun (WGS) entry which is preliminary data.</text>
</comment>
<name>A0ABT9ZZT9_9BACI</name>
<evidence type="ECO:0000313" key="2">
    <source>
        <dbReference type="Proteomes" id="UP001230005"/>
    </source>
</evidence>